<dbReference type="RefSeq" id="WP_013158116.1">
    <property type="nucleotide sequence ID" value="NC_014212.1"/>
</dbReference>
<keyword evidence="4" id="KW-1133">Transmembrane helix</keyword>
<dbReference type="KEGG" id="msv:Mesil_1669"/>
<evidence type="ECO:0000313" key="8">
    <source>
        <dbReference type="Proteomes" id="UP000001916"/>
    </source>
</evidence>
<dbReference type="HOGENOM" id="CLU_063837_0_0_0"/>
<keyword evidence="2" id="KW-0132">Cell division</keyword>
<evidence type="ECO:0000256" key="5">
    <source>
        <dbReference type="ARBA" id="ARBA00023306"/>
    </source>
</evidence>
<feature type="domain" description="POTRA" evidence="6">
    <location>
        <begin position="24"/>
        <end position="90"/>
    </location>
</feature>
<keyword evidence="5" id="KW-0131">Cell cycle</keyword>
<keyword evidence="4" id="KW-0472">Membrane</keyword>
<dbReference type="PANTHER" id="PTHR35851">
    <property type="entry name" value="CELL DIVISION PROTEIN FTSQ"/>
    <property type="match status" value="1"/>
</dbReference>
<name>D7BFK1_ALLS1</name>
<dbReference type="InterPro" id="IPR026579">
    <property type="entry name" value="FtsQ"/>
</dbReference>
<evidence type="ECO:0000256" key="1">
    <source>
        <dbReference type="ARBA" id="ARBA00022475"/>
    </source>
</evidence>
<evidence type="ECO:0000259" key="6">
    <source>
        <dbReference type="Pfam" id="PF08478"/>
    </source>
</evidence>
<protein>
    <submittedName>
        <fullName evidence="7">Polypeptide-transport-associated domain protein FtsQ-type</fullName>
    </submittedName>
</protein>
<evidence type="ECO:0000256" key="4">
    <source>
        <dbReference type="ARBA" id="ARBA00022989"/>
    </source>
</evidence>
<proteinExistence type="predicted"/>
<dbReference type="InterPro" id="IPR013685">
    <property type="entry name" value="POTRA_FtsQ_type"/>
</dbReference>
<keyword evidence="3" id="KW-0812">Transmembrane</keyword>
<evidence type="ECO:0000256" key="2">
    <source>
        <dbReference type="ARBA" id="ARBA00022618"/>
    </source>
</evidence>
<dbReference type="GO" id="GO:0090529">
    <property type="term" value="P:cell septum assembly"/>
    <property type="evidence" value="ECO:0007669"/>
    <property type="project" value="InterPro"/>
</dbReference>
<gene>
    <name evidence="7" type="ordered locus">Mesil_1669</name>
</gene>
<evidence type="ECO:0000313" key="7">
    <source>
        <dbReference type="EMBL" id="ADH63554.1"/>
    </source>
</evidence>
<dbReference type="Pfam" id="PF08478">
    <property type="entry name" value="POTRA_1"/>
    <property type="match status" value="1"/>
</dbReference>
<evidence type="ECO:0000256" key="3">
    <source>
        <dbReference type="ARBA" id="ARBA00022692"/>
    </source>
</evidence>
<dbReference type="STRING" id="526227.Mesil_1669"/>
<dbReference type="PANTHER" id="PTHR35851:SF1">
    <property type="entry name" value="CELL DIVISION PROTEIN FTSQ"/>
    <property type="match status" value="1"/>
</dbReference>
<organism evidence="7 8">
    <name type="scientific">Allomeiothermus silvanus (strain ATCC 700542 / DSM 9946 / NBRC 106475 / NCIMB 13440 / VI-R2)</name>
    <name type="common">Thermus silvanus</name>
    <dbReference type="NCBI Taxonomy" id="526227"/>
    <lineage>
        <taxon>Bacteria</taxon>
        <taxon>Thermotogati</taxon>
        <taxon>Deinococcota</taxon>
        <taxon>Deinococci</taxon>
        <taxon>Thermales</taxon>
        <taxon>Thermaceae</taxon>
        <taxon>Allomeiothermus</taxon>
    </lineage>
</organism>
<dbReference type="Proteomes" id="UP000001916">
    <property type="component" value="Chromosome"/>
</dbReference>
<keyword evidence="8" id="KW-1185">Reference proteome</keyword>
<reference evidence="7 8" key="1">
    <citation type="journal article" date="2010" name="Stand. Genomic Sci.">
        <title>Complete genome sequence of Meiothermus silvanus type strain (VI-R2).</title>
        <authorList>
            <person name="Sikorski J."/>
            <person name="Tindall B.J."/>
            <person name="Lowry S."/>
            <person name="Lucas S."/>
            <person name="Nolan M."/>
            <person name="Copeland A."/>
            <person name="Glavina Del Rio T."/>
            <person name="Tice H."/>
            <person name="Cheng J.F."/>
            <person name="Han C."/>
            <person name="Pitluck S."/>
            <person name="Liolios K."/>
            <person name="Ivanova N."/>
            <person name="Mavromatis K."/>
            <person name="Mikhailova N."/>
            <person name="Pati A."/>
            <person name="Goodwin L."/>
            <person name="Chen A."/>
            <person name="Palaniappan K."/>
            <person name="Land M."/>
            <person name="Hauser L."/>
            <person name="Chang Y.J."/>
            <person name="Jeffries C.D."/>
            <person name="Rohde M."/>
            <person name="Goker M."/>
            <person name="Woyke T."/>
            <person name="Bristow J."/>
            <person name="Eisen J.A."/>
            <person name="Markowitz V."/>
            <person name="Hugenholtz P."/>
            <person name="Kyrpides N.C."/>
            <person name="Klenk H.P."/>
            <person name="Lapidus A."/>
        </authorList>
    </citation>
    <scope>NUCLEOTIDE SEQUENCE [LARGE SCALE GENOMIC DNA]</scope>
    <source>
        <strain evidence="8">ATCC 700542 / DSM 9946 / VI-R2</strain>
    </source>
</reference>
<sequence length="207" mass="22840">MIVRLLLILLGVATLGVASRVLLPTEEVSVTGNRHLSEAEIRERTGLKPGTPWLWAWPYKLKALQSDPWVKQVRLERPKAGKLRIVLAERQPVATLVRGDQRQGLAADGTFLPGAPLVKPVLEGVGVVPVRDLLVLIQTFPQVQKISFNPAGYSLEWEGVRVWGPNIMELQRWAQGSRMSASTQTVTSTATGTLMVSVYSWGVSQRQ</sequence>
<dbReference type="AlphaFoldDB" id="D7BFK1"/>
<dbReference type="eggNOG" id="COG1589">
    <property type="taxonomic scope" value="Bacteria"/>
</dbReference>
<keyword evidence="1" id="KW-1003">Cell membrane</keyword>
<accession>D7BFK1</accession>
<dbReference type="EMBL" id="CP002042">
    <property type="protein sequence ID" value="ADH63554.1"/>
    <property type="molecule type" value="Genomic_DNA"/>
</dbReference>